<dbReference type="EMBL" id="JACHEM010000022">
    <property type="protein sequence ID" value="MBB6439457.1"/>
    <property type="molecule type" value="Genomic_DNA"/>
</dbReference>
<dbReference type="Pfam" id="PF05116">
    <property type="entry name" value="S6PP"/>
    <property type="match status" value="1"/>
</dbReference>
<dbReference type="AlphaFoldDB" id="A0A7X0HKP4"/>
<evidence type="ECO:0000259" key="2">
    <source>
        <dbReference type="Pfam" id="PF05116"/>
    </source>
</evidence>
<dbReference type="GO" id="GO:0003824">
    <property type="term" value="F:catalytic activity"/>
    <property type="evidence" value="ECO:0007669"/>
    <property type="project" value="UniProtKB-ARBA"/>
</dbReference>
<dbReference type="InterPro" id="IPR006380">
    <property type="entry name" value="SPP-like_dom"/>
</dbReference>
<name>A0A7X0HKP4_9ACTN</name>
<dbReference type="Proteomes" id="UP000540423">
    <property type="component" value="Unassembled WGS sequence"/>
</dbReference>
<comment type="caution">
    <text evidence="3">The sequence shown here is derived from an EMBL/GenBank/DDBJ whole genome shotgun (WGS) entry which is preliminary data.</text>
</comment>
<evidence type="ECO:0000313" key="4">
    <source>
        <dbReference type="Proteomes" id="UP000540423"/>
    </source>
</evidence>
<proteinExistence type="predicted"/>
<protein>
    <recommendedName>
        <fullName evidence="2">Sucrose phosphatase-like domain-containing protein</fullName>
    </recommendedName>
</protein>
<dbReference type="SUPFAM" id="SSF56784">
    <property type="entry name" value="HAD-like"/>
    <property type="match status" value="1"/>
</dbReference>
<dbReference type="InterPro" id="IPR036412">
    <property type="entry name" value="HAD-like_sf"/>
</dbReference>
<keyword evidence="4" id="KW-1185">Reference proteome</keyword>
<feature type="region of interest" description="Disordered" evidence="1">
    <location>
        <begin position="189"/>
        <end position="215"/>
    </location>
</feature>
<feature type="domain" description="Sucrose phosphatase-like" evidence="2">
    <location>
        <begin position="11"/>
        <end position="181"/>
    </location>
</feature>
<evidence type="ECO:0000313" key="3">
    <source>
        <dbReference type="EMBL" id="MBB6439457.1"/>
    </source>
</evidence>
<dbReference type="Gene3D" id="3.40.50.1000">
    <property type="entry name" value="HAD superfamily/HAD-like"/>
    <property type="match status" value="1"/>
</dbReference>
<dbReference type="InterPro" id="IPR023214">
    <property type="entry name" value="HAD_sf"/>
</dbReference>
<sequence length="215" mass="23549">MDHSEEKRGPNRVLVTDLDGTLLGGEADQRRQLRDELTSHPEITVVFATGRSMPSVQRLLGDPLVPRPHWIIGDVGASVAEGEGFSADVALQEKLRGGWPGAARVRNALKGFTGLTYQHGVVQEGRCSFYLETRHLTEQLCLTVAALGCSWVHSDGRYFDVLPPGADKGAALVLLAAKRGWSRESLHGREPGCGVRGKGPRRRWDWRQQGIEPAP</sequence>
<gene>
    <name evidence="3" type="ORF">HNQ79_005969</name>
</gene>
<evidence type="ECO:0000256" key="1">
    <source>
        <dbReference type="SAM" id="MobiDB-lite"/>
    </source>
</evidence>
<accession>A0A7X0HKP4</accession>
<dbReference type="RefSeq" id="WP_185036006.1">
    <property type="nucleotide sequence ID" value="NZ_BNBN01000021.1"/>
</dbReference>
<reference evidence="3 4" key="1">
    <citation type="submission" date="2020-08" db="EMBL/GenBank/DDBJ databases">
        <title>Genomic Encyclopedia of Type Strains, Phase IV (KMG-IV): sequencing the most valuable type-strain genomes for metagenomic binning, comparative biology and taxonomic classification.</title>
        <authorList>
            <person name="Goeker M."/>
        </authorList>
    </citation>
    <scope>NUCLEOTIDE SEQUENCE [LARGE SCALE GENOMIC DNA]</scope>
    <source>
        <strain evidence="3 4">DSM 40141</strain>
    </source>
</reference>
<organism evidence="3 4">
    <name type="scientific">Streptomyces candidus</name>
    <dbReference type="NCBI Taxonomy" id="67283"/>
    <lineage>
        <taxon>Bacteria</taxon>
        <taxon>Bacillati</taxon>
        <taxon>Actinomycetota</taxon>
        <taxon>Actinomycetes</taxon>
        <taxon>Kitasatosporales</taxon>
        <taxon>Streptomycetaceae</taxon>
        <taxon>Streptomyces</taxon>
    </lineage>
</organism>